<evidence type="ECO:0000313" key="16">
    <source>
        <dbReference type="Proteomes" id="UP001189624"/>
    </source>
</evidence>
<dbReference type="GO" id="GO:0005216">
    <property type="term" value="F:monoatomic ion channel activity"/>
    <property type="evidence" value="ECO:0007669"/>
    <property type="project" value="InterPro"/>
</dbReference>
<dbReference type="SUPFAM" id="SSF51206">
    <property type="entry name" value="cAMP-binding domain-like"/>
    <property type="match status" value="1"/>
</dbReference>
<evidence type="ECO:0000256" key="6">
    <source>
        <dbReference type="ARBA" id="ARBA00023065"/>
    </source>
</evidence>
<dbReference type="PANTHER" id="PTHR45651">
    <property type="entry name" value="CYCLIC NUCLEOTIDE-GATED ION CHANNEL 15-RELATED-RELATED"/>
    <property type="match status" value="1"/>
</dbReference>
<evidence type="ECO:0000256" key="1">
    <source>
        <dbReference type="ARBA" id="ARBA00004232"/>
    </source>
</evidence>
<dbReference type="GO" id="GO:0044325">
    <property type="term" value="F:transmembrane transporter binding"/>
    <property type="evidence" value="ECO:0007669"/>
    <property type="project" value="UniProtKB-ARBA"/>
</dbReference>
<evidence type="ECO:0000256" key="12">
    <source>
        <dbReference type="ARBA" id="ARBA00064416"/>
    </source>
</evidence>
<dbReference type="CDD" id="cd00038">
    <property type="entry name" value="CAP_ED"/>
    <property type="match status" value="1"/>
</dbReference>
<keyword evidence="10" id="KW-0407">Ion channel</keyword>
<feature type="domain" description="Cyclic nucleotide-binding" evidence="14">
    <location>
        <begin position="651"/>
        <end position="781"/>
    </location>
</feature>
<evidence type="ECO:0000256" key="4">
    <source>
        <dbReference type="ARBA" id="ARBA00022692"/>
    </source>
</evidence>
<name>A0AA86T6Z0_9FABA</name>
<proteinExistence type="inferred from homology"/>
<dbReference type="Proteomes" id="UP001189624">
    <property type="component" value="Chromosome 9"/>
</dbReference>
<dbReference type="InterPro" id="IPR000595">
    <property type="entry name" value="cNMP-bd_dom"/>
</dbReference>
<evidence type="ECO:0000259" key="14">
    <source>
        <dbReference type="PROSITE" id="PS50042"/>
    </source>
</evidence>
<dbReference type="FunFam" id="2.60.120.10:FF:000024">
    <property type="entry name" value="Cyclic nucleotide-gated ion channel 1"/>
    <property type="match status" value="1"/>
</dbReference>
<evidence type="ECO:0000256" key="3">
    <source>
        <dbReference type="ARBA" id="ARBA00022448"/>
    </source>
</evidence>
<evidence type="ECO:0000256" key="5">
    <source>
        <dbReference type="ARBA" id="ARBA00022989"/>
    </source>
</evidence>
<evidence type="ECO:0000256" key="11">
    <source>
        <dbReference type="ARBA" id="ARBA00056117"/>
    </source>
</evidence>
<dbReference type="Gene3D" id="2.60.120.10">
    <property type="entry name" value="Jelly Rolls"/>
    <property type="match status" value="1"/>
</dbReference>
<feature type="transmembrane region" description="Helical" evidence="13">
    <location>
        <begin position="78"/>
        <end position="101"/>
    </location>
</feature>
<dbReference type="Gene3D" id="1.10.287.630">
    <property type="entry name" value="Helix hairpin bin"/>
    <property type="match status" value="1"/>
</dbReference>
<feature type="transmembrane region" description="Helical" evidence="13">
    <location>
        <begin position="47"/>
        <end position="66"/>
    </location>
</feature>
<dbReference type="AlphaFoldDB" id="A0AA86T6Z0"/>
<dbReference type="Gene3D" id="1.10.287.70">
    <property type="match status" value="1"/>
</dbReference>
<evidence type="ECO:0000313" key="15">
    <source>
        <dbReference type="EMBL" id="CAJ1975165.1"/>
    </source>
</evidence>
<keyword evidence="9" id="KW-1071">Ligand-gated ion channel</keyword>
<dbReference type="Gramene" id="rna-AYBTSS11_LOCUS27267">
    <property type="protein sequence ID" value="CAJ1975165.1"/>
    <property type="gene ID" value="gene-AYBTSS11_LOCUS27267"/>
</dbReference>
<dbReference type="InterPro" id="IPR018490">
    <property type="entry name" value="cNMP-bd_dom_sf"/>
</dbReference>
<dbReference type="Pfam" id="PF00027">
    <property type="entry name" value="cNMP_binding"/>
    <property type="match status" value="1"/>
</dbReference>
<dbReference type="SUPFAM" id="SSF81324">
    <property type="entry name" value="Voltage-gated potassium channels"/>
    <property type="match status" value="2"/>
</dbReference>
<dbReference type="PROSITE" id="PS50042">
    <property type="entry name" value="CNMP_BINDING_3"/>
    <property type="match status" value="1"/>
</dbReference>
<evidence type="ECO:0000256" key="2">
    <source>
        <dbReference type="ARBA" id="ARBA00010486"/>
    </source>
</evidence>
<comment type="similarity">
    <text evidence="2">Belongs to the cyclic nucleotide-gated cation channel (TC 1.A.1.5) family.</text>
</comment>
<comment type="function">
    <text evidence="11">Cyclic nucleotide-gated channel involved in the establishment of both rhizobial and mycorrhizal associations. Required for full activation of nuclear-localized Ca(2+) oscillations by Nod and Myc factors. Simultaneous activation of the K(+)-permeable channel DMI1 and the Ca(2+) channel CNGC15 can give rise to sustained Ca(2+) oscillations. May function during fertilization in both female and male gametophytic Ca(2+) signaling.</text>
</comment>
<keyword evidence="8" id="KW-0539">Nucleus</keyword>
<dbReference type="EMBL" id="OY731406">
    <property type="protein sequence ID" value="CAJ1975165.1"/>
    <property type="molecule type" value="Genomic_DNA"/>
</dbReference>
<evidence type="ECO:0000256" key="13">
    <source>
        <dbReference type="SAM" id="Phobius"/>
    </source>
</evidence>
<comment type="subunit">
    <text evidence="12">Interacts (via N-terminus) with DMI1 (via c-terminus). The Nod factor has no effect on this interaction, implying that the complex is maintained after activation.</text>
</comment>
<protein>
    <recommendedName>
        <fullName evidence="14">Cyclic nucleotide-binding domain-containing protein</fullName>
    </recommendedName>
</protein>
<evidence type="ECO:0000256" key="10">
    <source>
        <dbReference type="ARBA" id="ARBA00023303"/>
    </source>
</evidence>
<evidence type="ECO:0000256" key="9">
    <source>
        <dbReference type="ARBA" id="ARBA00023286"/>
    </source>
</evidence>
<dbReference type="InterPro" id="IPR005821">
    <property type="entry name" value="Ion_trans_dom"/>
</dbReference>
<keyword evidence="7 13" id="KW-0472">Membrane</keyword>
<comment type="subcellular location">
    <subcellularLocation>
        <location evidence="1">Nucleus membrane</location>
        <topology evidence="1">Multi-pass membrane protein</topology>
    </subcellularLocation>
</comment>
<keyword evidence="4 13" id="KW-0812">Transmembrane</keyword>
<keyword evidence="3" id="KW-0813">Transport</keyword>
<evidence type="ECO:0000256" key="8">
    <source>
        <dbReference type="ARBA" id="ARBA00023242"/>
    </source>
</evidence>
<reference evidence="15" key="1">
    <citation type="submission" date="2023-10" db="EMBL/GenBank/DDBJ databases">
        <authorList>
            <person name="Domelevo Entfellner J.-B."/>
        </authorList>
    </citation>
    <scope>NUCLEOTIDE SEQUENCE</scope>
</reference>
<dbReference type="InterPro" id="IPR014710">
    <property type="entry name" value="RmlC-like_jellyroll"/>
</dbReference>
<dbReference type="Pfam" id="PF00520">
    <property type="entry name" value="Ion_trans"/>
    <property type="match status" value="1"/>
</dbReference>
<dbReference type="SMART" id="SM00100">
    <property type="entry name" value="cNMP"/>
    <property type="match status" value="1"/>
</dbReference>
<dbReference type="PANTHER" id="PTHR45651:SF114">
    <property type="entry name" value="CYCLIC NUCLEOTIDE-GATED ION CHANNEL 16-RELATED"/>
    <property type="match status" value="1"/>
</dbReference>
<keyword evidence="6" id="KW-0406">Ion transport</keyword>
<organism evidence="15 16">
    <name type="scientific">Sphenostylis stenocarpa</name>
    <dbReference type="NCBI Taxonomy" id="92480"/>
    <lineage>
        <taxon>Eukaryota</taxon>
        <taxon>Viridiplantae</taxon>
        <taxon>Streptophyta</taxon>
        <taxon>Embryophyta</taxon>
        <taxon>Tracheophyta</taxon>
        <taxon>Spermatophyta</taxon>
        <taxon>Magnoliopsida</taxon>
        <taxon>eudicotyledons</taxon>
        <taxon>Gunneridae</taxon>
        <taxon>Pentapetalae</taxon>
        <taxon>rosids</taxon>
        <taxon>fabids</taxon>
        <taxon>Fabales</taxon>
        <taxon>Fabaceae</taxon>
        <taxon>Papilionoideae</taxon>
        <taxon>50 kb inversion clade</taxon>
        <taxon>NPAAA clade</taxon>
        <taxon>indigoferoid/millettioid clade</taxon>
        <taxon>Phaseoleae</taxon>
        <taxon>Sphenostylis</taxon>
    </lineage>
</organism>
<keyword evidence="16" id="KW-1185">Reference proteome</keyword>
<accession>A0AA86T6Z0</accession>
<sequence>MSSDFYRFAVSSHFSSFPKSFSLRKKVPWWYQILDPRSKFVAKWNRTFLYVCIVALFLDPLYFYFPITGDKACMQTDIILGVFVTFSRTVTDLFFLFHMVLKFRTAYISPTSRVYGRKELVTDPRDIASRYLKSDFIIDLLATLPLASGALHSLFTQLIGLRFPFRIFSIRMKLSNRHHREECALVVPAIDPKKKKRKSNHEQRFLSIRSFIPLQQFPEILLSAKESAMVVPNLGPSIEVRGEMEPHVPLRVHRGAVPGSSLLLFPHHGDKASHANRHRPLSLRHVLAHRRRPFLPFPHGAQVSHRLYLPHLSRLWPQRTRHRPSRYSLALPQVRFHYRSPRHPSSRLSFKIMSAVIVVWFVIPAVKDSTVAHVNHTLSLIVLIQFIPRLFQIFPLQRRILKTSGLIAKTALAGAVYNLGSYMLASHVLGATWYVASIQRQYECWIITCRREMNRTHSPTCSPSFLDCATLENHERQSWFKRTRVLSDCDALNDKNEFQFGLFADAFTDHVSSSRFIQKYFYCLWWGLKNLSSYGQNLQASTYSGETLFCSFICIAGLILFAHLIGNMQNYLQSTTARVEEWRLKQKDTEEWMNHRQLPPELQQRVRRFVQYQWLATRGVDEEAILRALPLDLRRQIQRHLCLDIIRRVPFFGQMDDQLLDAICERLVSSLNTKDTYIAREGDPVREMLFIIRGEVESATTDGGRTGFYNSITLRPGDFCGEELLTWALMPASSLNLPSSTRTVKTITEVEAFALRADDLKFVASQFKRLHSKKLQHAFRYYSHQWRAWGAHFIQAAWRRHRKRKLTMELLEKESLYNVTDIEDDDDDDVVVVEGGGAGESSSRHSLGHFQNLGATVFASKFAANTRKGVLKKIKIKLPDADSLKMPKMFKPTEPDFSTFHD</sequence>
<dbReference type="GO" id="GO:0031965">
    <property type="term" value="C:nuclear membrane"/>
    <property type="evidence" value="ECO:0007669"/>
    <property type="project" value="UniProtKB-SubCell"/>
</dbReference>
<keyword evidence="5 13" id="KW-1133">Transmembrane helix</keyword>
<gene>
    <name evidence="15" type="ORF">AYBTSS11_LOCUS27267</name>
</gene>
<evidence type="ECO:0000256" key="7">
    <source>
        <dbReference type="ARBA" id="ARBA00023136"/>
    </source>
</evidence>